<evidence type="ECO:0000313" key="9">
    <source>
        <dbReference type="Proteomes" id="UP000186336"/>
    </source>
</evidence>
<dbReference type="InterPro" id="IPR007627">
    <property type="entry name" value="RNA_pol_sigma70_r2"/>
</dbReference>
<dbReference type="KEGG" id="tom:BWR18_02640"/>
<dbReference type="SUPFAM" id="SSF88946">
    <property type="entry name" value="Sigma2 domain of RNA polymerase sigma factors"/>
    <property type="match status" value="1"/>
</dbReference>
<dbReference type="RefSeq" id="WP_076626577.1">
    <property type="nucleotide sequence ID" value="NZ_CP019312.1"/>
</dbReference>
<protein>
    <recommendedName>
        <fullName evidence="10">RNA polymerase subunit sigma</fullName>
    </recommendedName>
</protein>
<dbReference type="InterPro" id="IPR013324">
    <property type="entry name" value="RNA_pol_sigma_r3/r4-like"/>
</dbReference>
<evidence type="ECO:0000259" key="6">
    <source>
        <dbReference type="Pfam" id="PF04542"/>
    </source>
</evidence>
<feature type="domain" description="RNA polymerase sigma-70 region 2" evidence="6">
    <location>
        <begin position="32"/>
        <end position="99"/>
    </location>
</feature>
<feature type="domain" description="RNA polymerase sigma factor 70 region 4 type 2" evidence="7">
    <location>
        <begin position="128"/>
        <end position="179"/>
    </location>
</feature>
<evidence type="ECO:0000313" key="8">
    <source>
        <dbReference type="EMBL" id="APX10710.1"/>
    </source>
</evidence>
<dbReference type="Gene3D" id="1.10.1740.10">
    <property type="match status" value="1"/>
</dbReference>
<keyword evidence="5" id="KW-0804">Transcription</keyword>
<accession>A0A1P8MRK4</accession>
<dbReference type="GO" id="GO:0016987">
    <property type="term" value="F:sigma factor activity"/>
    <property type="evidence" value="ECO:0007669"/>
    <property type="project" value="UniProtKB-KW"/>
</dbReference>
<dbReference type="PANTHER" id="PTHR43133:SF8">
    <property type="entry name" value="RNA POLYMERASE SIGMA FACTOR HI_1459-RELATED"/>
    <property type="match status" value="1"/>
</dbReference>
<keyword evidence="4" id="KW-0238">DNA-binding</keyword>
<dbReference type="InterPro" id="IPR013249">
    <property type="entry name" value="RNA_pol_sigma70_r4_t2"/>
</dbReference>
<dbReference type="GO" id="GO:0003677">
    <property type="term" value="F:DNA binding"/>
    <property type="evidence" value="ECO:0007669"/>
    <property type="project" value="UniProtKB-KW"/>
</dbReference>
<dbReference type="InterPro" id="IPR013325">
    <property type="entry name" value="RNA_pol_sigma_r2"/>
</dbReference>
<keyword evidence="9" id="KW-1185">Reference proteome</keyword>
<dbReference type="Pfam" id="PF08281">
    <property type="entry name" value="Sigma70_r4_2"/>
    <property type="match status" value="1"/>
</dbReference>
<dbReference type="Proteomes" id="UP000186336">
    <property type="component" value="Chromosome"/>
</dbReference>
<comment type="similarity">
    <text evidence="1">Belongs to the sigma-70 factor family. ECF subfamily.</text>
</comment>
<sequence length="189" mass="21067">MTEQNIRPRSESKDATLLARIGQGDMAAMKILYEAHADAVARFVRPRVRDAAEADDIVHDTMLSVWRGAAGFQGRSSVRSWILTLARNKTVDHIRKQARVTLVEADETRPDDAPDPEAVIGASQDSARLRACLDKLPERQRAAIHLAFYEEMTCAEVAVVENVPEGTIKSRIHHAKQSLMRCLSRGKLK</sequence>
<keyword evidence="2" id="KW-0805">Transcription regulation</keyword>
<evidence type="ECO:0000256" key="3">
    <source>
        <dbReference type="ARBA" id="ARBA00023082"/>
    </source>
</evidence>
<dbReference type="STRING" id="299262.BWR18_02640"/>
<keyword evidence="3" id="KW-0731">Sigma factor</keyword>
<evidence type="ECO:0008006" key="10">
    <source>
        <dbReference type="Google" id="ProtNLM"/>
    </source>
</evidence>
<proteinExistence type="inferred from homology"/>
<evidence type="ECO:0000256" key="4">
    <source>
        <dbReference type="ARBA" id="ARBA00023125"/>
    </source>
</evidence>
<organism evidence="8 9">
    <name type="scientific">Tateyamaria omphalii</name>
    <dbReference type="NCBI Taxonomy" id="299262"/>
    <lineage>
        <taxon>Bacteria</taxon>
        <taxon>Pseudomonadati</taxon>
        <taxon>Pseudomonadota</taxon>
        <taxon>Alphaproteobacteria</taxon>
        <taxon>Rhodobacterales</taxon>
        <taxon>Roseobacteraceae</taxon>
        <taxon>Tateyamaria</taxon>
    </lineage>
</organism>
<evidence type="ECO:0000259" key="7">
    <source>
        <dbReference type="Pfam" id="PF08281"/>
    </source>
</evidence>
<dbReference type="SUPFAM" id="SSF88659">
    <property type="entry name" value="Sigma3 and sigma4 domains of RNA polymerase sigma factors"/>
    <property type="match status" value="1"/>
</dbReference>
<dbReference type="GO" id="GO:0006352">
    <property type="term" value="P:DNA-templated transcription initiation"/>
    <property type="evidence" value="ECO:0007669"/>
    <property type="project" value="InterPro"/>
</dbReference>
<dbReference type="InterPro" id="IPR036388">
    <property type="entry name" value="WH-like_DNA-bd_sf"/>
</dbReference>
<name>A0A1P8MRK4_9RHOB</name>
<dbReference type="PANTHER" id="PTHR43133">
    <property type="entry name" value="RNA POLYMERASE ECF-TYPE SIGMA FACTO"/>
    <property type="match status" value="1"/>
</dbReference>
<gene>
    <name evidence="8" type="ORF">BWR18_02640</name>
</gene>
<dbReference type="CDD" id="cd06171">
    <property type="entry name" value="Sigma70_r4"/>
    <property type="match status" value="1"/>
</dbReference>
<dbReference type="AlphaFoldDB" id="A0A1P8MRK4"/>
<dbReference type="Gene3D" id="1.10.10.10">
    <property type="entry name" value="Winged helix-like DNA-binding domain superfamily/Winged helix DNA-binding domain"/>
    <property type="match status" value="1"/>
</dbReference>
<evidence type="ECO:0000256" key="2">
    <source>
        <dbReference type="ARBA" id="ARBA00023015"/>
    </source>
</evidence>
<dbReference type="NCBIfam" id="TIGR02937">
    <property type="entry name" value="sigma70-ECF"/>
    <property type="match status" value="1"/>
</dbReference>
<dbReference type="EMBL" id="CP019312">
    <property type="protein sequence ID" value="APX10710.1"/>
    <property type="molecule type" value="Genomic_DNA"/>
</dbReference>
<dbReference type="OrthoDB" id="9803470at2"/>
<dbReference type="InterPro" id="IPR039425">
    <property type="entry name" value="RNA_pol_sigma-70-like"/>
</dbReference>
<evidence type="ECO:0000256" key="1">
    <source>
        <dbReference type="ARBA" id="ARBA00010641"/>
    </source>
</evidence>
<dbReference type="InterPro" id="IPR014284">
    <property type="entry name" value="RNA_pol_sigma-70_dom"/>
</dbReference>
<evidence type="ECO:0000256" key="5">
    <source>
        <dbReference type="ARBA" id="ARBA00023163"/>
    </source>
</evidence>
<dbReference type="Pfam" id="PF04542">
    <property type="entry name" value="Sigma70_r2"/>
    <property type="match status" value="1"/>
</dbReference>
<reference evidence="8 9" key="1">
    <citation type="submission" date="2017-01" db="EMBL/GenBank/DDBJ databases">
        <title>Complete genome of Tateyamaria omphalii DOK1-4 isolated from seawater in Dokdo.</title>
        <authorList>
            <person name="Kim J.H."/>
            <person name="Chi W.-J."/>
        </authorList>
    </citation>
    <scope>NUCLEOTIDE SEQUENCE [LARGE SCALE GENOMIC DNA]</scope>
    <source>
        <strain evidence="8 9">DOK1-4</strain>
    </source>
</reference>